<dbReference type="GO" id="GO:0009306">
    <property type="term" value="P:protein secretion"/>
    <property type="evidence" value="ECO:0007669"/>
    <property type="project" value="UniProtKB-UniRule"/>
</dbReference>
<keyword evidence="3 9" id="KW-1003">Cell membrane</keyword>
<gene>
    <name evidence="9" type="primary">secE</name>
    <name evidence="10" type="ORF">A3A78_01240</name>
</gene>
<comment type="subunit">
    <text evidence="9">Component of the Sec protein translocase complex. Heterotrimer consisting of SecY, SecE and SecG subunits. The heterotrimers can form oligomers, although 1 heterotrimer is thought to be able to translocate proteins. Interacts with the ribosome. Interacts with SecDF, and other proteins may be involved. Interacts with SecA.</text>
</comment>
<dbReference type="Proteomes" id="UP000176504">
    <property type="component" value="Unassembled WGS sequence"/>
</dbReference>
<evidence type="ECO:0000256" key="4">
    <source>
        <dbReference type="ARBA" id="ARBA00022692"/>
    </source>
</evidence>
<dbReference type="GO" id="GO:0008320">
    <property type="term" value="F:protein transmembrane transporter activity"/>
    <property type="evidence" value="ECO:0007669"/>
    <property type="project" value="UniProtKB-UniRule"/>
</dbReference>
<evidence type="ECO:0000256" key="7">
    <source>
        <dbReference type="ARBA" id="ARBA00023010"/>
    </source>
</evidence>
<dbReference type="InterPro" id="IPR001901">
    <property type="entry name" value="Translocase_SecE/Sec61-g"/>
</dbReference>
<evidence type="ECO:0000256" key="1">
    <source>
        <dbReference type="ARBA" id="ARBA00004370"/>
    </source>
</evidence>
<comment type="function">
    <text evidence="9">Essential subunit of the Sec protein translocation channel SecYEG. Clamps together the 2 halves of SecY. May contact the channel plug during translocation.</text>
</comment>
<feature type="transmembrane region" description="Helical" evidence="9">
    <location>
        <begin position="29"/>
        <end position="52"/>
    </location>
</feature>
<dbReference type="PROSITE" id="PS01067">
    <property type="entry name" value="SECE_SEC61G"/>
    <property type="match status" value="1"/>
</dbReference>
<dbReference type="NCBIfam" id="TIGR00964">
    <property type="entry name" value="secE_bact"/>
    <property type="match status" value="1"/>
</dbReference>
<sequence>MLSFFKEAYYELTKVNWPDKKQTVRLTQYVIGVSLVVGIYVAILDAVFGLGLERFIIR</sequence>
<reference evidence="10 11" key="1">
    <citation type="journal article" date="2016" name="Nat. Commun.">
        <title>Thousands of microbial genomes shed light on interconnected biogeochemical processes in an aquifer system.</title>
        <authorList>
            <person name="Anantharaman K."/>
            <person name="Brown C.T."/>
            <person name="Hug L.A."/>
            <person name="Sharon I."/>
            <person name="Castelle C.J."/>
            <person name="Probst A.J."/>
            <person name="Thomas B.C."/>
            <person name="Singh A."/>
            <person name="Wilkins M.J."/>
            <person name="Karaoz U."/>
            <person name="Brodie E.L."/>
            <person name="Williams K.H."/>
            <person name="Hubbard S.S."/>
            <person name="Banfield J.F."/>
        </authorList>
    </citation>
    <scope>NUCLEOTIDE SEQUENCE [LARGE SCALE GENOMIC DNA]</scope>
</reference>
<evidence type="ECO:0000256" key="3">
    <source>
        <dbReference type="ARBA" id="ARBA00022475"/>
    </source>
</evidence>
<dbReference type="Gene3D" id="1.20.5.1030">
    <property type="entry name" value="Preprotein translocase secy subunit"/>
    <property type="match status" value="1"/>
</dbReference>
<name>A0A1F4VE83_UNCKA</name>
<dbReference type="PANTHER" id="PTHR33910:SF1">
    <property type="entry name" value="PROTEIN TRANSLOCASE SUBUNIT SECE"/>
    <property type="match status" value="1"/>
</dbReference>
<dbReference type="PANTHER" id="PTHR33910">
    <property type="entry name" value="PROTEIN TRANSLOCASE SUBUNIT SECE"/>
    <property type="match status" value="1"/>
</dbReference>
<accession>A0A1F4VE83</accession>
<evidence type="ECO:0000313" key="11">
    <source>
        <dbReference type="Proteomes" id="UP000176504"/>
    </source>
</evidence>
<comment type="subcellular location">
    <subcellularLocation>
        <location evidence="9">Cell membrane</location>
        <topology evidence="9">Single-pass membrane protein</topology>
    </subcellularLocation>
    <subcellularLocation>
        <location evidence="1">Membrane</location>
    </subcellularLocation>
</comment>
<dbReference type="Pfam" id="PF00584">
    <property type="entry name" value="SecE"/>
    <property type="match status" value="1"/>
</dbReference>
<dbReference type="GO" id="GO:0006605">
    <property type="term" value="P:protein targeting"/>
    <property type="evidence" value="ECO:0007669"/>
    <property type="project" value="UniProtKB-UniRule"/>
</dbReference>
<evidence type="ECO:0000313" key="10">
    <source>
        <dbReference type="EMBL" id="OGC55562.1"/>
    </source>
</evidence>
<keyword evidence="2 9" id="KW-0813">Transport</keyword>
<dbReference type="InterPro" id="IPR038379">
    <property type="entry name" value="SecE_sf"/>
</dbReference>
<dbReference type="GO" id="GO:0065002">
    <property type="term" value="P:intracellular protein transmembrane transport"/>
    <property type="evidence" value="ECO:0007669"/>
    <property type="project" value="UniProtKB-UniRule"/>
</dbReference>
<keyword evidence="5 9" id="KW-0653">Protein transport</keyword>
<dbReference type="GO" id="GO:0043952">
    <property type="term" value="P:protein transport by the Sec complex"/>
    <property type="evidence" value="ECO:0007669"/>
    <property type="project" value="UniProtKB-UniRule"/>
</dbReference>
<evidence type="ECO:0000256" key="9">
    <source>
        <dbReference type="HAMAP-Rule" id="MF_00422"/>
    </source>
</evidence>
<keyword evidence="6 9" id="KW-1133">Transmembrane helix</keyword>
<organism evidence="10 11">
    <name type="scientific">candidate division WWE3 bacterium RIFCSPLOWO2_01_FULL_41_18</name>
    <dbReference type="NCBI Taxonomy" id="1802625"/>
    <lineage>
        <taxon>Bacteria</taxon>
        <taxon>Katanobacteria</taxon>
    </lineage>
</organism>
<evidence type="ECO:0000256" key="2">
    <source>
        <dbReference type="ARBA" id="ARBA00022448"/>
    </source>
</evidence>
<keyword evidence="7 9" id="KW-0811">Translocation</keyword>
<proteinExistence type="inferred from homology"/>
<protein>
    <recommendedName>
        <fullName evidence="9">Protein translocase subunit SecE</fullName>
    </recommendedName>
</protein>
<dbReference type="HAMAP" id="MF_00422">
    <property type="entry name" value="SecE"/>
    <property type="match status" value="1"/>
</dbReference>
<comment type="similarity">
    <text evidence="9">Belongs to the SecE/SEC61-gamma family.</text>
</comment>
<evidence type="ECO:0000256" key="8">
    <source>
        <dbReference type="ARBA" id="ARBA00023136"/>
    </source>
</evidence>
<comment type="caution">
    <text evidence="10">The sequence shown here is derived from an EMBL/GenBank/DDBJ whole genome shotgun (WGS) entry which is preliminary data.</text>
</comment>
<keyword evidence="8 9" id="KW-0472">Membrane</keyword>
<evidence type="ECO:0000256" key="5">
    <source>
        <dbReference type="ARBA" id="ARBA00022927"/>
    </source>
</evidence>
<dbReference type="AlphaFoldDB" id="A0A1F4VE83"/>
<dbReference type="InterPro" id="IPR005807">
    <property type="entry name" value="SecE_bac"/>
</dbReference>
<dbReference type="EMBL" id="MEVI01000002">
    <property type="protein sequence ID" value="OGC55562.1"/>
    <property type="molecule type" value="Genomic_DNA"/>
</dbReference>
<dbReference type="GO" id="GO:0005886">
    <property type="term" value="C:plasma membrane"/>
    <property type="evidence" value="ECO:0007669"/>
    <property type="project" value="UniProtKB-SubCell"/>
</dbReference>
<evidence type="ECO:0000256" key="6">
    <source>
        <dbReference type="ARBA" id="ARBA00022989"/>
    </source>
</evidence>
<keyword evidence="4 9" id="KW-0812">Transmembrane</keyword>